<dbReference type="Proteomes" id="UP000044026">
    <property type="component" value="Unassembled WGS sequence"/>
</dbReference>
<dbReference type="EMBL" id="CDOE01000011">
    <property type="protein sequence ID" value="CEN32794.1"/>
    <property type="molecule type" value="Genomic_DNA"/>
</dbReference>
<name>A0A0B7H2P0_9FLAO</name>
<evidence type="ECO:0000313" key="2">
    <source>
        <dbReference type="Proteomes" id="UP000044026"/>
    </source>
</evidence>
<protein>
    <submittedName>
        <fullName evidence="1">Uncharacterized protein</fullName>
    </submittedName>
</protein>
<dbReference type="RefSeq" id="WP_041998463.1">
    <property type="nucleotide sequence ID" value="NZ_CP022382.1"/>
</dbReference>
<proteinExistence type="predicted"/>
<reference evidence="1 2" key="1">
    <citation type="submission" date="2015-01" db="EMBL/GenBank/DDBJ databases">
        <authorList>
            <person name="Xiang T."/>
            <person name="Song Y."/>
            <person name="Huang L."/>
            <person name="Wang B."/>
            <person name="Wu P."/>
        </authorList>
    </citation>
    <scope>NUCLEOTIDE SEQUENCE [LARGE SCALE GENOMIC DNA]</scope>
    <source>
        <strain evidence="1 2">Cc12</strain>
    </source>
</reference>
<evidence type="ECO:0000313" key="1">
    <source>
        <dbReference type="EMBL" id="CEN32794.1"/>
    </source>
</evidence>
<organism evidence="1 2">
    <name type="scientific">Capnocytophaga canimorsus</name>
    <dbReference type="NCBI Taxonomy" id="28188"/>
    <lineage>
        <taxon>Bacteria</taxon>
        <taxon>Pseudomonadati</taxon>
        <taxon>Bacteroidota</taxon>
        <taxon>Flavobacteriia</taxon>
        <taxon>Flavobacteriales</taxon>
        <taxon>Flavobacteriaceae</taxon>
        <taxon>Capnocytophaga</taxon>
    </lineage>
</organism>
<gene>
    <name evidence="1" type="ORF">CCAN12_190002</name>
</gene>
<sequence length="236" mass="28241">MKKVNSQQIEYLYKFTRQHYVEYYDLQTELVDHLANAIETHWQTFPNDDFETTLQKEFRKFGVCGFSDVVEQKTKQMRKRYNRILWQHVKTFFSPPKLLITLLLFILIFKALSFFTQTYWVLTGIMSIWLIGAIILIRFNYKLRKKSPDTKKWLLKEIIFGNNIATTSLIFSFQINSQLIIQNTEHIENLFVLVGISAFSTLFYIVTYITLYYLPLKSEVYLTQTYPEYQSLCTNY</sequence>
<dbReference type="AlphaFoldDB" id="A0A0B7H2P0"/>
<accession>A0A0B7H2P0</accession>
<dbReference type="GeneID" id="69579830"/>